<dbReference type="CDD" id="cd00056">
    <property type="entry name" value="ENDO3c"/>
    <property type="match status" value="1"/>
</dbReference>
<keyword evidence="4" id="KW-0234">DNA repair</keyword>
<feature type="domain" description="HhH-GPD" evidence="5">
    <location>
        <begin position="57"/>
        <end position="203"/>
    </location>
</feature>
<evidence type="ECO:0000256" key="2">
    <source>
        <dbReference type="ARBA" id="ARBA00012000"/>
    </source>
</evidence>
<accession>A0ABV8XTA3</accession>
<evidence type="ECO:0000256" key="4">
    <source>
        <dbReference type="ARBA" id="ARBA00023204"/>
    </source>
</evidence>
<evidence type="ECO:0000256" key="1">
    <source>
        <dbReference type="ARBA" id="ARBA00000086"/>
    </source>
</evidence>
<proteinExistence type="predicted"/>
<dbReference type="PANTHER" id="PTHR43003">
    <property type="entry name" value="DNA-3-METHYLADENINE GLYCOSYLASE"/>
    <property type="match status" value="1"/>
</dbReference>
<dbReference type="SUPFAM" id="SSF48150">
    <property type="entry name" value="DNA-glycosylase"/>
    <property type="match status" value="1"/>
</dbReference>
<evidence type="ECO:0000259" key="5">
    <source>
        <dbReference type="SMART" id="SM00478"/>
    </source>
</evidence>
<dbReference type="Proteomes" id="UP001595998">
    <property type="component" value="Unassembled WGS sequence"/>
</dbReference>
<dbReference type="Pfam" id="PF00730">
    <property type="entry name" value="HhH-GPD"/>
    <property type="match status" value="1"/>
</dbReference>
<sequence length="216" mass="23220">MLPGPVSAADLPLADHSAATAHLSREPVMAELIALNGNLPVFSVTPDPFGTLVRNITGQQLSVKAADRIHARVVDLLGEVSAPAILATSGDDLRAVGLSWAKVRTIQAMAQAAHSGQIDFDHLGRQGDAEIIQELVVLPGIGRWTAEMFLMFALARPNVFSLGDLSLRQHLERRHPDQTPAQVQALWSPYRTLAARYIWAESARNKKGGEPVTGAS</sequence>
<dbReference type="InterPro" id="IPR011257">
    <property type="entry name" value="DNA_glycosylase"/>
</dbReference>
<evidence type="ECO:0000313" key="7">
    <source>
        <dbReference type="Proteomes" id="UP001595998"/>
    </source>
</evidence>
<dbReference type="EC" id="3.2.2.21" evidence="2"/>
<comment type="catalytic activity">
    <reaction evidence="1">
        <text>Hydrolysis of alkylated DNA, releasing 3-methyladenine, 3-methylguanine, 7-methylguanine and 7-methyladenine.</text>
        <dbReference type="EC" id="3.2.2.21"/>
    </reaction>
</comment>
<organism evidence="6 7">
    <name type="scientific">Deinococcus navajonensis</name>
    <dbReference type="NCBI Taxonomy" id="309884"/>
    <lineage>
        <taxon>Bacteria</taxon>
        <taxon>Thermotogati</taxon>
        <taxon>Deinococcota</taxon>
        <taxon>Deinococci</taxon>
        <taxon>Deinococcales</taxon>
        <taxon>Deinococcaceae</taxon>
        <taxon>Deinococcus</taxon>
    </lineage>
</organism>
<dbReference type="RefSeq" id="WP_380041671.1">
    <property type="nucleotide sequence ID" value="NZ_JBHSEH010000024.1"/>
</dbReference>
<evidence type="ECO:0000313" key="6">
    <source>
        <dbReference type="EMBL" id="MFC4427817.1"/>
    </source>
</evidence>
<comment type="caution">
    <text evidence="6">The sequence shown here is derived from an EMBL/GenBank/DDBJ whole genome shotgun (WGS) entry which is preliminary data.</text>
</comment>
<keyword evidence="3" id="KW-0227">DNA damage</keyword>
<name>A0ABV8XTA3_9DEIO</name>
<dbReference type="Gene3D" id="1.10.1670.40">
    <property type="match status" value="1"/>
</dbReference>
<dbReference type="InterPro" id="IPR003265">
    <property type="entry name" value="HhH-GPD_domain"/>
</dbReference>
<gene>
    <name evidence="6" type="ORF">ACFOZ9_16485</name>
</gene>
<dbReference type="SMART" id="SM00478">
    <property type="entry name" value="ENDO3c"/>
    <property type="match status" value="1"/>
</dbReference>
<dbReference type="PANTHER" id="PTHR43003:SF5">
    <property type="entry name" value="DNA-3-METHYLADENINE GLYCOSYLASE"/>
    <property type="match status" value="1"/>
</dbReference>
<protein>
    <recommendedName>
        <fullName evidence="2">DNA-3-methyladenine glycosylase II</fullName>
        <ecNumber evidence="2">3.2.2.21</ecNumber>
    </recommendedName>
</protein>
<reference evidence="7" key="1">
    <citation type="journal article" date="2019" name="Int. J. Syst. Evol. Microbiol.">
        <title>The Global Catalogue of Microorganisms (GCM) 10K type strain sequencing project: providing services to taxonomists for standard genome sequencing and annotation.</title>
        <authorList>
            <consortium name="The Broad Institute Genomics Platform"/>
            <consortium name="The Broad Institute Genome Sequencing Center for Infectious Disease"/>
            <person name="Wu L."/>
            <person name="Ma J."/>
        </authorList>
    </citation>
    <scope>NUCLEOTIDE SEQUENCE [LARGE SCALE GENOMIC DNA]</scope>
    <source>
        <strain evidence="7">CCUG 56029</strain>
    </source>
</reference>
<keyword evidence="7" id="KW-1185">Reference proteome</keyword>
<dbReference type="EMBL" id="JBHSEH010000024">
    <property type="protein sequence ID" value="MFC4427817.1"/>
    <property type="molecule type" value="Genomic_DNA"/>
</dbReference>
<dbReference type="Gene3D" id="1.10.340.30">
    <property type="entry name" value="Hypothetical protein, domain 2"/>
    <property type="match status" value="1"/>
</dbReference>
<dbReference type="InterPro" id="IPR051912">
    <property type="entry name" value="Alkylbase_DNA_Glycosylase/TA"/>
</dbReference>
<evidence type="ECO:0000256" key="3">
    <source>
        <dbReference type="ARBA" id="ARBA00022763"/>
    </source>
</evidence>